<dbReference type="GO" id="GO:0009073">
    <property type="term" value="P:aromatic amino acid family biosynthetic process"/>
    <property type="evidence" value="ECO:0007669"/>
    <property type="project" value="UniProtKB-KW"/>
</dbReference>
<feature type="binding site" evidence="7 9">
    <location>
        <position position="81"/>
    </location>
    <ligand>
        <name>substrate</name>
    </ligand>
</feature>
<evidence type="ECO:0000256" key="5">
    <source>
        <dbReference type="ARBA" id="ARBA00012060"/>
    </source>
</evidence>
<dbReference type="NCBIfam" id="NF003806">
    <property type="entry name" value="PRK05395.1-3"/>
    <property type="match status" value="1"/>
</dbReference>
<organism evidence="11 12">
    <name type="scientific">Pueribacillus theae</name>
    <dbReference type="NCBI Taxonomy" id="2171751"/>
    <lineage>
        <taxon>Bacteria</taxon>
        <taxon>Bacillati</taxon>
        <taxon>Bacillota</taxon>
        <taxon>Bacilli</taxon>
        <taxon>Bacillales</taxon>
        <taxon>Bacillaceae</taxon>
        <taxon>Pueribacillus</taxon>
    </lineage>
</organism>
<name>A0A2U1K6Z6_9BACI</name>
<gene>
    <name evidence="7 11" type="primary">aroQ</name>
    <name evidence="11" type="ORF">DCC39_01900</name>
</gene>
<dbReference type="NCBIfam" id="NF003807">
    <property type="entry name" value="PRK05395.1-4"/>
    <property type="match status" value="1"/>
</dbReference>
<protein>
    <recommendedName>
        <fullName evidence="5 7">3-dehydroquinate dehydratase</fullName>
        <shortName evidence="7">3-dehydroquinase</shortName>
        <ecNumber evidence="5 7">4.2.1.10</ecNumber>
    </recommendedName>
    <alternativeName>
        <fullName evidence="7">Type II DHQase</fullName>
    </alternativeName>
</protein>
<dbReference type="Gene3D" id="3.40.50.9100">
    <property type="entry name" value="Dehydroquinase, class II"/>
    <property type="match status" value="1"/>
</dbReference>
<dbReference type="SUPFAM" id="SSF52304">
    <property type="entry name" value="Type II 3-dehydroquinate dehydratase"/>
    <property type="match status" value="1"/>
</dbReference>
<dbReference type="UniPathway" id="UPA00053">
    <property type="reaction ID" value="UER00086"/>
</dbReference>
<evidence type="ECO:0000256" key="4">
    <source>
        <dbReference type="ARBA" id="ARBA00011193"/>
    </source>
</evidence>
<comment type="caution">
    <text evidence="11">The sequence shown here is derived from an EMBL/GenBank/DDBJ whole genome shotgun (WGS) entry which is preliminary data.</text>
</comment>
<keyword evidence="7" id="KW-0057">Aromatic amino acid biosynthesis</keyword>
<evidence type="ECO:0000256" key="10">
    <source>
        <dbReference type="PIRSR" id="PIRSR001399-3"/>
    </source>
</evidence>
<comment type="similarity">
    <text evidence="3 7">Belongs to the type-II 3-dehydroquinase family.</text>
</comment>
<dbReference type="InterPro" id="IPR001874">
    <property type="entry name" value="DHquinase_II"/>
</dbReference>
<dbReference type="Proteomes" id="UP000245998">
    <property type="component" value="Unassembled WGS sequence"/>
</dbReference>
<dbReference type="RefSeq" id="WP_116553271.1">
    <property type="nucleotide sequence ID" value="NZ_QCZG01000002.1"/>
</dbReference>
<evidence type="ECO:0000256" key="6">
    <source>
        <dbReference type="ARBA" id="ARBA00023239"/>
    </source>
</evidence>
<dbReference type="CDD" id="cd00466">
    <property type="entry name" value="DHQase_II"/>
    <property type="match status" value="1"/>
</dbReference>
<dbReference type="AlphaFoldDB" id="A0A2U1K6Z6"/>
<evidence type="ECO:0000256" key="9">
    <source>
        <dbReference type="PIRSR" id="PIRSR001399-2"/>
    </source>
</evidence>
<feature type="binding site" evidence="7 9">
    <location>
        <position position="88"/>
    </location>
    <ligand>
        <name>substrate</name>
    </ligand>
</feature>
<feature type="active site" description="Proton acceptor" evidence="7 8">
    <location>
        <position position="23"/>
    </location>
</feature>
<dbReference type="HAMAP" id="MF_00169">
    <property type="entry name" value="AroQ"/>
    <property type="match status" value="1"/>
</dbReference>
<feature type="binding site" evidence="7 9">
    <location>
        <position position="75"/>
    </location>
    <ligand>
        <name>substrate</name>
    </ligand>
</feature>
<dbReference type="InterPro" id="IPR036441">
    <property type="entry name" value="DHquinase_II_sf"/>
</dbReference>
<dbReference type="InterPro" id="IPR018509">
    <property type="entry name" value="DHquinase_II_CS"/>
</dbReference>
<dbReference type="PANTHER" id="PTHR21272:SF3">
    <property type="entry name" value="CATABOLIC 3-DEHYDROQUINASE"/>
    <property type="match status" value="1"/>
</dbReference>
<feature type="active site" description="Proton donor" evidence="7 8">
    <location>
        <position position="101"/>
    </location>
</feature>
<dbReference type="EMBL" id="QCZG01000002">
    <property type="protein sequence ID" value="PWA13310.1"/>
    <property type="molecule type" value="Genomic_DNA"/>
</dbReference>
<dbReference type="GO" id="GO:0003855">
    <property type="term" value="F:3-dehydroquinate dehydratase activity"/>
    <property type="evidence" value="ECO:0007669"/>
    <property type="project" value="UniProtKB-UniRule"/>
</dbReference>
<feature type="site" description="Transition state stabilizer" evidence="7 10">
    <location>
        <position position="18"/>
    </location>
</feature>
<evidence type="ECO:0000313" key="12">
    <source>
        <dbReference type="Proteomes" id="UP000245998"/>
    </source>
</evidence>
<keyword evidence="7" id="KW-0028">Amino-acid biosynthesis</keyword>
<keyword evidence="6 7" id="KW-0456">Lyase</keyword>
<evidence type="ECO:0000256" key="8">
    <source>
        <dbReference type="PIRSR" id="PIRSR001399-1"/>
    </source>
</evidence>
<dbReference type="GO" id="GO:0019631">
    <property type="term" value="P:quinate catabolic process"/>
    <property type="evidence" value="ECO:0007669"/>
    <property type="project" value="TreeGrafter"/>
</dbReference>
<comment type="pathway">
    <text evidence="2 7">Metabolic intermediate biosynthesis; chorismate biosynthesis; chorismate from D-erythrose 4-phosphate and phosphoenolpyruvate: step 3/7.</text>
</comment>
<dbReference type="GO" id="GO:0009423">
    <property type="term" value="P:chorismate biosynthetic process"/>
    <property type="evidence" value="ECO:0007669"/>
    <property type="project" value="UniProtKB-UniRule"/>
</dbReference>
<dbReference type="PIRSF" id="PIRSF001399">
    <property type="entry name" value="DHquinase_II"/>
    <property type="match status" value="1"/>
</dbReference>
<evidence type="ECO:0000313" key="11">
    <source>
        <dbReference type="EMBL" id="PWA13310.1"/>
    </source>
</evidence>
<dbReference type="NCBIfam" id="NF003805">
    <property type="entry name" value="PRK05395.1-2"/>
    <property type="match status" value="1"/>
</dbReference>
<sequence>MQKIFVLNGPNLNRLGKREPDVYGSKTLKDLEEKLVSSSKEWNCMIVCKQSNHEGDLIDWIHEAEDEGAIGIVINPGAFTHYSYAIRDAIAGVSIPAIEIHISNVHTREAFRHTSVISPVTRGQIVGFGFYGYEMAVRALLEN</sequence>
<evidence type="ECO:0000256" key="7">
    <source>
        <dbReference type="HAMAP-Rule" id="MF_00169"/>
    </source>
</evidence>
<comment type="catalytic activity">
    <reaction evidence="1 7">
        <text>3-dehydroquinate = 3-dehydroshikimate + H2O</text>
        <dbReference type="Rhea" id="RHEA:21096"/>
        <dbReference type="ChEBI" id="CHEBI:15377"/>
        <dbReference type="ChEBI" id="CHEBI:16630"/>
        <dbReference type="ChEBI" id="CHEBI:32364"/>
        <dbReference type="EC" id="4.2.1.10"/>
    </reaction>
</comment>
<dbReference type="PROSITE" id="PS01029">
    <property type="entry name" value="DEHYDROQUINASE_II"/>
    <property type="match status" value="1"/>
</dbReference>
<evidence type="ECO:0000256" key="2">
    <source>
        <dbReference type="ARBA" id="ARBA00004902"/>
    </source>
</evidence>
<dbReference type="PANTHER" id="PTHR21272">
    <property type="entry name" value="CATABOLIC 3-DEHYDROQUINASE"/>
    <property type="match status" value="1"/>
</dbReference>
<comment type="subunit">
    <text evidence="4 7">Homododecamer.</text>
</comment>
<evidence type="ECO:0000256" key="3">
    <source>
        <dbReference type="ARBA" id="ARBA00011037"/>
    </source>
</evidence>
<reference evidence="11 12" key="1">
    <citation type="submission" date="2018-04" db="EMBL/GenBank/DDBJ databases">
        <title>Camelliibacillus theae gen. nov., sp. nov., isolated from Pu'er tea.</title>
        <authorList>
            <person name="Niu L."/>
        </authorList>
    </citation>
    <scope>NUCLEOTIDE SEQUENCE [LARGE SCALE GENOMIC DNA]</scope>
    <source>
        <strain evidence="11 12">T8</strain>
    </source>
</reference>
<keyword evidence="12" id="KW-1185">Reference proteome</keyword>
<feature type="binding site" evidence="7 9">
    <location>
        <begin position="102"/>
        <end position="103"/>
    </location>
    <ligand>
        <name>substrate</name>
    </ligand>
</feature>
<proteinExistence type="inferred from homology"/>
<dbReference type="EC" id="4.2.1.10" evidence="5 7"/>
<feature type="binding site" evidence="7 9">
    <location>
        <position position="112"/>
    </location>
    <ligand>
        <name>substrate</name>
    </ligand>
</feature>
<dbReference type="GO" id="GO:0008652">
    <property type="term" value="P:amino acid biosynthetic process"/>
    <property type="evidence" value="ECO:0007669"/>
    <property type="project" value="UniProtKB-KW"/>
</dbReference>
<dbReference type="OrthoDB" id="9790793at2"/>
<dbReference type="Pfam" id="PF01220">
    <property type="entry name" value="DHquinase_II"/>
    <property type="match status" value="1"/>
</dbReference>
<accession>A0A2U1K6Z6</accession>
<dbReference type="NCBIfam" id="TIGR01088">
    <property type="entry name" value="aroQ"/>
    <property type="match status" value="1"/>
</dbReference>
<evidence type="ECO:0000256" key="1">
    <source>
        <dbReference type="ARBA" id="ARBA00001864"/>
    </source>
</evidence>
<comment type="function">
    <text evidence="7">Catalyzes a trans-dehydration via an enolate intermediate.</text>
</comment>